<protein>
    <recommendedName>
        <fullName evidence="1">RNase H type-1 domain-containing protein</fullName>
    </recommendedName>
</protein>
<proteinExistence type="predicted"/>
<dbReference type="OrthoDB" id="1749408at2759"/>
<evidence type="ECO:0000313" key="2">
    <source>
        <dbReference type="EMBL" id="CAA7050316.1"/>
    </source>
</evidence>
<dbReference type="EMBL" id="CACVBM020001443">
    <property type="protein sequence ID" value="CAA7050316.1"/>
    <property type="molecule type" value="Genomic_DNA"/>
</dbReference>
<dbReference type="CDD" id="cd06222">
    <property type="entry name" value="RNase_H_like"/>
    <property type="match status" value="1"/>
</dbReference>
<dbReference type="InterPro" id="IPR044730">
    <property type="entry name" value="RNase_H-like_dom_plant"/>
</dbReference>
<reference evidence="2" key="1">
    <citation type="submission" date="2020-01" db="EMBL/GenBank/DDBJ databases">
        <authorList>
            <person name="Mishra B."/>
        </authorList>
    </citation>
    <scope>NUCLEOTIDE SEQUENCE [LARGE SCALE GENOMIC DNA]</scope>
</reference>
<comment type="caution">
    <text evidence="2">The sequence shown here is derived from an EMBL/GenBank/DDBJ whole genome shotgun (WGS) entry which is preliminary data.</text>
</comment>
<dbReference type="PANTHER" id="PTHR47074">
    <property type="entry name" value="BNAC02G40300D PROTEIN"/>
    <property type="match status" value="1"/>
</dbReference>
<keyword evidence="3" id="KW-1185">Reference proteome</keyword>
<organism evidence="2 3">
    <name type="scientific">Microthlaspi erraticum</name>
    <dbReference type="NCBI Taxonomy" id="1685480"/>
    <lineage>
        <taxon>Eukaryota</taxon>
        <taxon>Viridiplantae</taxon>
        <taxon>Streptophyta</taxon>
        <taxon>Embryophyta</taxon>
        <taxon>Tracheophyta</taxon>
        <taxon>Spermatophyta</taxon>
        <taxon>Magnoliopsida</taxon>
        <taxon>eudicotyledons</taxon>
        <taxon>Gunneridae</taxon>
        <taxon>Pentapetalae</taxon>
        <taxon>rosids</taxon>
        <taxon>malvids</taxon>
        <taxon>Brassicales</taxon>
        <taxon>Brassicaceae</taxon>
        <taxon>Coluteocarpeae</taxon>
        <taxon>Microthlaspi</taxon>
    </lineage>
</organism>
<dbReference type="Pfam" id="PF13456">
    <property type="entry name" value="RVT_3"/>
    <property type="match status" value="1"/>
</dbReference>
<accession>A0A6D2KS60</accession>
<name>A0A6D2KS60_9BRAS</name>
<dbReference type="InterPro" id="IPR052929">
    <property type="entry name" value="RNase_H-like_EbsB-rel"/>
</dbReference>
<dbReference type="AlphaFoldDB" id="A0A6D2KS60"/>
<sequence>MDRCTNIYHLLGNGKNSMWPMELRRSFPWVIWRLWTNRNLLLFDGKPFDPGILVEKIKSDVEEWFLAQTVIEEETKVLARDLVDQNVAGEVISSVLWKAPPKFWVKCNVGVSWSKRNKLAGASWVTRDDKGLVLLHSRTTLVNLKSAEEGSFLALCWAMESMASHRFQRVIFEVEDVILVGVVNRPQAWPSFGFEASEILLLLSDFVDWKVVKGGMESNRGANLIAQSVTNDGRFHSYVASHHPLWLNGVFESERVSSSS</sequence>
<dbReference type="Proteomes" id="UP000467841">
    <property type="component" value="Unassembled WGS sequence"/>
</dbReference>
<evidence type="ECO:0000313" key="3">
    <source>
        <dbReference type="Proteomes" id="UP000467841"/>
    </source>
</evidence>
<dbReference type="PANTHER" id="PTHR47074:SF48">
    <property type="entry name" value="POLYNUCLEOTIDYL TRANSFERASE, RIBONUCLEASE H-LIKE SUPERFAMILY PROTEIN"/>
    <property type="match status" value="1"/>
</dbReference>
<gene>
    <name evidence="2" type="ORF">MERR_LOCUS37551</name>
</gene>
<dbReference type="GO" id="GO:0003676">
    <property type="term" value="F:nucleic acid binding"/>
    <property type="evidence" value="ECO:0007669"/>
    <property type="project" value="InterPro"/>
</dbReference>
<feature type="domain" description="RNase H type-1" evidence="1">
    <location>
        <begin position="108"/>
        <end position="227"/>
    </location>
</feature>
<dbReference type="GO" id="GO:0004523">
    <property type="term" value="F:RNA-DNA hybrid ribonuclease activity"/>
    <property type="evidence" value="ECO:0007669"/>
    <property type="project" value="InterPro"/>
</dbReference>
<evidence type="ECO:0000259" key="1">
    <source>
        <dbReference type="Pfam" id="PF13456"/>
    </source>
</evidence>
<dbReference type="InterPro" id="IPR002156">
    <property type="entry name" value="RNaseH_domain"/>
</dbReference>